<dbReference type="Gramene" id="CDO98262">
    <property type="protein sequence ID" value="CDO98262"/>
    <property type="gene ID" value="GSCOC_T00022294001"/>
</dbReference>
<dbReference type="PANTHER" id="PTHR48014:SF24">
    <property type="entry name" value="PROTEIN KINASE SUPERFAMILY PROTEIN"/>
    <property type="match status" value="1"/>
</dbReference>
<protein>
    <submittedName>
        <fullName evidence="3">Uncharacterized protein</fullName>
    </submittedName>
</protein>
<dbReference type="GO" id="GO:0043539">
    <property type="term" value="F:protein serine/threonine kinase activator activity"/>
    <property type="evidence" value="ECO:0007669"/>
    <property type="project" value="InterPro"/>
</dbReference>
<accession>A0A068TQH9</accession>
<comment type="similarity">
    <text evidence="1">Belongs to the protein kinase superfamily. STE Ser/Thr protein kinase family. STE20 subfamily.</text>
</comment>
<dbReference type="OMA" id="STPIHIN"/>
<dbReference type="PANTHER" id="PTHR48014">
    <property type="entry name" value="SERINE/THREONINE-PROTEIN KINASE FRAY2"/>
    <property type="match status" value="1"/>
</dbReference>
<dbReference type="OrthoDB" id="1722533at2759"/>
<dbReference type="EMBL" id="HG739086">
    <property type="protein sequence ID" value="CDO98262.1"/>
    <property type="molecule type" value="Genomic_DNA"/>
</dbReference>
<dbReference type="STRING" id="49390.A0A068TQH9"/>
<evidence type="ECO:0000313" key="4">
    <source>
        <dbReference type="Proteomes" id="UP000295252"/>
    </source>
</evidence>
<sequence>MKKQNALLFSKKAVLRLLPRTSTLKRFPLLQFFRKVTACRRAFLVISPQPGTSIPVTLSEATVAVPPNLPNQPIHSMLQSVLQTNIVQRESILSLMKLLSTGDCTVDGACASANAAMTEKSLMEAAHDREKELLREVTDLQWRLMSAQEELQKCKTENAQAEF</sequence>
<evidence type="ECO:0000313" key="3">
    <source>
        <dbReference type="EMBL" id="CDO98262.1"/>
    </source>
</evidence>
<reference evidence="4" key="1">
    <citation type="journal article" date="2014" name="Science">
        <title>The coffee genome provides insight into the convergent evolution of caffeine biosynthesis.</title>
        <authorList>
            <person name="Denoeud F."/>
            <person name="Carretero-Paulet L."/>
            <person name="Dereeper A."/>
            <person name="Droc G."/>
            <person name="Guyot R."/>
            <person name="Pietrella M."/>
            <person name="Zheng C."/>
            <person name="Alberti A."/>
            <person name="Anthony F."/>
            <person name="Aprea G."/>
            <person name="Aury J.M."/>
            <person name="Bento P."/>
            <person name="Bernard M."/>
            <person name="Bocs S."/>
            <person name="Campa C."/>
            <person name="Cenci A."/>
            <person name="Combes M.C."/>
            <person name="Crouzillat D."/>
            <person name="Da Silva C."/>
            <person name="Daddiego L."/>
            <person name="De Bellis F."/>
            <person name="Dussert S."/>
            <person name="Garsmeur O."/>
            <person name="Gayraud T."/>
            <person name="Guignon V."/>
            <person name="Jahn K."/>
            <person name="Jamilloux V."/>
            <person name="Joet T."/>
            <person name="Labadie K."/>
            <person name="Lan T."/>
            <person name="Leclercq J."/>
            <person name="Lepelley M."/>
            <person name="Leroy T."/>
            <person name="Li L.T."/>
            <person name="Librado P."/>
            <person name="Lopez L."/>
            <person name="Munoz A."/>
            <person name="Noel B."/>
            <person name="Pallavicini A."/>
            <person name="Perrotta G."/>
            <person name="Poncet V."/>
            <person name="Pot D."/>
            <person name="Priyono X."/>
            <person name="Rigoreau M."/>
            <person name="Rouard M."/>
            <person name="Rozas J."/>
            <person name="Tranchant-Dubreuil C."/>
            <person name="VanBuren R."/>
            <person name="Zhang Q."/>
            <person name="Andrade A.C."/>
            <person name="Argout X."/>
            <person name="Bertrand B."/>
            <person name="de Kochko A."/>
            <person name="Graziosi G."/>
            <person name="Henry R.J."/>
            <person name="Jayarama X."/>
            <person name="Ming R."/>
            <person name="Nagai C."/>
            <person name="Rounsley S."/>
            <person name="Sankoff D."/>
            <person name="Giuliano G."/>
            <person name="Albert V.A."/>
            <person name="Wincker P."/>
            <person name="Lashermes P."/>
        </authorList>
    </citation>
    <scope>NUCLEOTIDE SEQUENCE [LARGE SCALE GENOMIC DNA]</scope>
    <source>
        <strain evidence="4">cv. DH200-94</strain>
    </source>
</reference>
<name>A0A068TQH9_COFCA</name>
<dbReference type="InterPro" id="IPR047173">
    <property type="entry name" value="STRAD_A/B-like"/>
</dbReference>
<feature type="coiled-coil region" evidence="2">
    <location>
        <begin position="130"/>
        <end position="157"/>
    </location>
</feature>
<dbReference type="AlphaFoldDB" id="A0A068TQH9"/>
<organism evidence="3 4">
    <name type="scientific">Coffea canephora</name>
    <name type="common">Robusta coffee</name>
    <dbReference type="NCBI Taxonomy" id="49390"/>
    <lineage>
        <taxon>Eukaryota</taxon>
        <taxon>Viridiplantae</taxon>
        <taxon>Streptophyta</taxon>
        <taxon>Embryophyta</taxon>
        <taxon>Tracheophyta</taxon>
        <taxon>Spermatophyta</taxon>
        <taxon>Magnoliopsida</taxon>
        <taxon>eudicotyledons</taxon>
        <taxon>Gunneridae</taxon>
        <taxon>Pentapetalae</taxon>
        <taxon>asterids</taxon>
        <taxon>lamiids</taxon>
        <taxon>Gentianales</taxon>
        <taxon>Rubiaceae</taxon>
        <taxon>Ixoroideae</taxon>
        <taxon>Gardenieae complex</taxon>
        <taxon>Bertiereae - Coffeeae clade</taxon>
        <taxon>Coffeeae</taxon>
        <taxon>Coffea</taxon>
    </lineage>
</organism>
<gene>
    <name evidence="3" type="ORF">GSCOC_T00022294001</name>
</gene>
<evidence type="ECO:0000256" key="1">
    <source>
        <dbReference type="ARBA" id="ARBA00008874"/>
    </source>
</evidence>
<keyword evidence="4" id="KW-1185">Reference proteome</keyword>
<dbReference type="InParanoid" id="A0A068TQH9"/>
<proteinExistence type="inferred from homology"/>
<dbReference type="Proteomes" id="UP000295252">
    <property type="component" value="Chromosome VI"/>
</dbReference>
<dbReference type="PhylomeDB" id="A0A068TQH9"/>
<evidence type="ECO:0000256" key="2">
    <source>
        <dbReference type="SAM" id="Coils"/>
    </source>
</evidence>
<keyword evidence="2" id="KW-0175">Coiled coil</keyword>